<keyword evidence="5" id="KW-1185">Reference proteome</keyword>
<dbReference type="PANTHER" id="PTHR43272:SF11">
    <property type="entry name" value="AMP-DEPENDENT SYNTHETASE_LIGASE DOMAIN-CONTAINING PROTEIN"/>
    <property type="match status" value="1"/>
</dbReference>
<organism evidence="4 5">
    <name type="scientific">Lactarius akahatsu</name>
    <dbReference type="NCBI Taxonomy" id="416441"/>
    <lineage>
        <taxon>Eukaryota</taxon>
        <taxon>Fungi</taxon>
        <taxon>Dikarya</taxon>
        <taxon>Basidiomycota</taxon>
        <taxon>Agaricomycotina</taxon>
        <taxon>Agaricomycetes</taxon>
        <taxon>Russulales</taxon>
        <taxon>Russulaceae</taxon>
        <taxon>Lactarius</taxon>
    </lineage>
</organism>
<protein>
    <submittedName>
        <fullName evidence="4">Acetyl-CoA synthetase-like protein</fullName>
    </submittedName>
</protein>
<dbReference type="Pfam" id="PF00501">
    <property type="entry name" value="AMP-binding"/>
    <property type="match status" value="1"/>
</dbReference>
<dbReference type="InterPro" id="IPR042099">
    <property type="entry name" value="ANL_N_sf"/>
</dbReference>
<evidence type="ECO:0000313" key="4">
    <source>
        <dbReference type="EMBL" id="KAH9001645.1"/>
    </source>
</evidence>
<comment type="caution">
    <text evidence="4">The sequence shown here is derived from an EMBL/GenBank/DDBJ whole genome shotgun (WGS) entry which is preliminary data.</text>
</comment>
<dbReference type="GO" id="GO:0004467">
    <property type="term" value="F:long-chain fatty acid-CoA ligase activity"/>
    <property type="evidence" value="ECO:0007669"/>
    <property type="project" value="TreeGrafter"/>
</dbReference>
<evidence type="ECO:0000313" key="5">
    <source>
        <dbReference type="Proteomes" id="UP001201163"/>
    </source>
</evidence>
<dbReference type="GO" id="GO:0005783">
    <property type="term" value="C:endoplasmic reticulum"/>
    <property type="evidence" value="ECO:0007669"/>
    <property type="project" value="TreeGrafter"/>
</dbReference>
<feature type="region of interest" description="Disordered" evidence="1">
    <location>
        <begin position="522"/>
        <end position="548"/>
    </location>
</feature>
<dbReference type="GO" id="GO:0016020">
    <property type="term" value="C:membrane"/>
    <property type="evidence" value="ECO:0007669"/>
    <property type="project" value="TreeGrafter"/>
</dbReference>
<sequence>MAPSEYLETDDLTILLGLITASIFLLHSLYRPLSLVHPILLGRQSDVARVRMPGESAVHRNYTTGLMGRFTIRPAREVMTLLDFIKPESDAPRSLWSTKISNAQLAERIKSLGTGLCLAGLTRESNVLLLMNDGIEFLITELALASHSIPSLTLASPSLLSPVLEAHPPTAVIVDGSFLSHALELIYDLNESGHHFVVVVGEADKTVLSHASERLKIVHWTDIEAQGKEAVPITGPTPGPDDIFTVSFYRDADDQVQAAHLTHQNITAGVTAIRALLPPNVPLSALDTVISAHSLSTAFGRTIAYTALYDGTSFATLESSKVFKLSPENSEDPIADMKSTQLLGLPPATVYFLQPTHMEAVVNAIVSSAKKSLLFPLAWRHKVSGIIEGYITRESLWDRLVFDDARGSVLGEAAPSTRAVIVSGGPVAAKLLTPARVAFSVPLVIAHTHPLVSGPVLASHPHDLQTFAITSDQEPAHVGPPTVNIEVKLVGVDDGAVEKGGDPAGVLHVRGPIVGRVLTLSDNPEEDEAPKNDEPWVSTGDQARVQTNGVFKAWSRTKA</sequence>
<feature type="compositionally biased region" description="Polar residues" evidence="1">
    <location>
        <begin position="539"/>
        <end position="548"/>
    </location>
</feature>
<dbReference type="InterPro" id="IPR000873">
    <property type="entry name" value="AMP-dep_synth/lig_dom"/>
</dbReference>
<keyword evidence="2" id="KW-0472">Membrane</keyword>
<feature type="transmembrane region" description="Helical" evidence="2">
    <location>
        <begin position="12"/>
        <end position="30"/>
    </location>
</feature>
<evidence type="ECO:0000256" key="1">
    <source>
        <dbReference type="SAM" id="MobiDB-lite"/>
    </source>
</evidence>
<dbReference type="PANTHER" id="PTHR43272">
    <property type="entry name" value="LONG-CHAIN-FATTY-ACID--COA LIGASE"/>
    <property type="match status" value="1"/>
</dbReference>
<dbReference type="SUPFAM" id="SSF56801">
    <property type="entry name" value="Acetyl-CoA synthetase-like"/>
    <property type="match status" value="1"/>
</dbReference>
<evidence type="ECO:0000259" key="3">
    <source>
        <dbReference type="Pfam" id="PF00501"/>
    </source>
</evidence>
<proteinExistence type="predicted"/>
<keyword evidence="2" id="KW-0812">Transmembrane</keyword>
<feature type="domain" description="AMP-dependent synthetase/ligase" evidence="3">
    <location>
        <begin position="98"/>
        <end position="515"/>
    </location>
</feature>
<dbReference type="AlphaFoldDB" id="A0AAD4QDC9"/>
<gene>
    <name evidence="4" type="ORF">EDB92DRAFT_1827992</name>
</gene>
<name>A0AAD4QDC9_9AGAM</name>
<keyword evidence="2" id="KW-1133">Transmembrane helix</keyword>
<dbReference type="Proteomes" id="UP001201163">
    <property type="component" value="Unassembled WGS sequence"/>
</dbReference>
<reference evidence="4" key="1">
    <citation type="submission" date="2022-01" db="EMBL/GenBank/DDBJ databases">
        <title>Comparative genomics reveals a dynamic genome evolution in the ectomycorrhizal milk-cap (Lactarius) mushrooms.</title>
        <authorList>
            <consortium name="DOE Joint Genome Institute"/>
            <person name="Lebreton A."/>
            <person name="Tang N."/>
            <person name="Kuo A."/>
            <person name="LaButti K."/>
            <person name="Drula E."/>
            <person name="Barry K."/>
            <person name="Clum A."/>
            <person name="Lipzen A."/>
            <person name="Mousain D."/>
            <person name="Ng V."/>
            <person name="Wang R."/>
            <person name="Wang X."/>
            <person name="Dai Y."/>
            <person name="Henrissat B."/>
            <person name="Grigoriev I.V."/>
            <person name="Guerin-Laguette A."/>
            <person name="Yu F."/>
            <person name="Martin F.M."/>
        </authorList>
    </citation>
    <scope>NUCLEOTIDE SEQUENCE</scope>
    <source>
        <strain evidence="4">QP</strain>
    </source>
</reference>
<dbReference type="Gene3D" id="3.40.50.12780">
    <property type="entry name" value="N-terminal domain of ligase-like"/>
    <property type="match status" value="1"/>
</dbReference>
<accession>A0AAD4QDC9</accession>
<evidence type="ECO:0000256" key="2">
    <source>
        <dbReference type="SAM" id="Phobius"/>
    </source>
</evidence>
<dbReference type="EMBL" id="JAKELL010000001">
    <property type="protein sequence ID" value="KAH9001645.1"/>
    <property type="molecule type" value="Genomic_DNA"/>
</dbReference>